<dbReference type="InterPro" id="IPR000594">
    <property type="entry name" value="ThiF_NAD_FAD-bd"/>
</dbReference>
<dbReference type="Pfam" id="PF00899">
    <property type="entry name" value="ThiF"/>
    <property type="match status" value="1"/>
</dbReference>
<feature type="domain" description="THIF-type NAD/FAD binding fold" evidence="1">
    <location>
        <begin position="9"/>
        <end position="236"/>
    </location>
</feature>
<dbReference type="GO" id="GO:0008641">
    <property type="term" value="F:ubiquitin-like modifier activating enzyme activity"/>
    <property type="evidence" value="ECO:0007669"/>
    <property type="project" value="InterPro"/>
</dbReference>
<keyword evidence="3" id="KW-1185">Reference proteome</keyword>
<dbReference type="PANTHER" id="PTHR43267:SF1">
    <property type="entry name" value="TRNA THREONYLCARBAMOYLADENOSINE DEHYDRATASE"/>
    <property type="match status" value="1"/>
</dbReference>
<dbReference type="GO" id="GO:0061503">
    <property type="term" value="F:tRNA threonylcarbamoyladenosine dehydratase"/>
    <property type="evidence" value="ECO:0007669"/>
    <property type="project" value="TreeGrafter"/>
</dbReference>
<dbReference type="Proteomes" id="UP000774750">
    <property type="component" value="Unassembled WGS sequence"/>
</dbReference>
<gene>
    <name evidence="2" type="ORF">H6A12_09675</name>
</gene>
<evidence type="ECO:0000313" key="3">
    <source>
        <dbReference type="Proteomes" id="UP000774750"/>
    </source>
</evidence>
<dbReference type="PANTHER" id="PTHR43267">
    <property type="entry name" value="TRNA THREONYLCARBAMOYLADENOSINE DEHYDRATASE"/>
    <property type="match status" value="1"/>
</dbReference>
<dbReference type="CDD" id="cd00755">
    <property type="entry name" value="YgdL_like"/>
    <property type="match status" value="1"/>
</dbReference>
<sequence>MNFSSVFARTAALIGQEALHTLQNKTVAVLGLGGVGGMCAEMVARSGVGTVILMDHDTVSLSNLNRQNFALTSTLGMSKTDAAVLRLKDAAPFCRLVPVESFYSAETRDVLFDLHPDFVIDAIDTVSAKLDLLAACRERRIPSIMCLGTGNRLDPSAFRIGTIEETAGCGCGLARVMRRECKKRGFSDVPVVYSTEMPRVVVTDTEHGRHSPASISFCPPVAGCLLASFAVQTLCKTE</sequence>
<dbReference type="EMBL" id="JACJKY010000016">
    <property type="protein sequence ID" value="MBM6921423.1"/>
    <property type="molecule type" value="Genomic_DNA"/>
</dbReference>
<reference evidence="2" key="1">
    <citation type="submission" date="2020-08" db="EMBL/GenBank/DDBJ databases">
        <authorList>
            <person name="Cejkova D."/>
            <person name="Kubasova T."/>
            <person name="Jahodarova E."/>
            <person name="Rychlik I."/>
        </authorList>
    </citation>
    <scope>NUCLEOTIDE SEQUENCE</scope>
    <source>
        <strain evidence="2">An559</strain>
    </source>
</reference>
<name>A0A938X7T9_9FIRM</name>
<dbReference type="InterPro" id="IPR045886">
    <property type="entry name" value="ThiF/MoeB/HesA"/>
</dbReference>
<accession>A0A938X7T9</accession>
<protein>
    <submittedName>
        <fullName evidence="2">tRNA threonylcarbamoyladenosine dehydratase</fullName>
    </submittedName>
</protein>
<dbReference type="Gene3D" id="3.40.50.720">
    <property type="entry name" value="NAD(P)-binding Rossmann-like Domain"/>
    <property type="match status" value="1"/>
</dbReference>
<organism evidence="2 3">
    <name type="scientific">Merdimmobilis hominis</name>
    <dbReference type="NCBI Taxonomy" id="2897707"/>
    <lineage>
        <taxon>Bacteria</taxon>
        <taxon>Bacillati</taxon>
        <taxon>Bacillota</taxon>
        <taxon>Clostridia</taxon>
        <taxon>Eubacteriales</taxon>
        <taxon>Oscillospiraceae</taxon>
        <taxon>Merdimmobilis</taxon>
    </lineage>
</organism>
<proteinExistence type="predicted"/>
<reference evidence="2" key="2">
    <citation type="journal article" date="2021" name="Sci. Rep.">
        <title>The distribution of antibiotic resistance genes in chicken gut microbiota commensals.</title>
        <authorList>
            <person name="Juricova H."/>
            <person name="Matiasovicova J."/>
            <person name="Kubasova T."/>
            <person name="Cejkova D."/>
            <person name="Rychlik I."/>
        </authorList>
    </citation>
    <scope>NUCLEOTIDE SEQUENCE</scope>
    <source>
        <strain evidence="2">An559</strain>
    </source>
</reference>
<dbReference type="InterPro" id="IPR035985">
    <property type="entry name" value="Ubiquitin-activating_enz"/>
</dbReference>
<evidence type="ECO:0000259" key="1">
    <source>
        <dbReference type="Pfam" id="PF00899"/>
    </source>
</evidence>
<dbReference type="SUPFAM" id="SSF69572">
    <property type="entry name" value="Activating enzymes of the ubiquitin-like proteins"/>
    <property type="match status" value="1"/>
</dbReference>
<dbReference type="AlphaFoldDB" id="A0A938X7T9"/>
<dbReference type="GO" id="GO:0061504">
    <property type="term" value="P:cyclic threonylcarbamoyladenosine biosynthetic process"/>
    <property type="evidence" value="ECO:0007669"/>
    <property type="project" value="TreeGrafter"/>
</dbReference>
<dbReference type="RefSeq" id="WP_204447364.1">
    <property type="nucleotide sequence ID" value="NZ_JACJKY010000016.1"/>
</dbReference>
<evidence type="ECO:0000313" key="2">
    <source>
        <dbReference type="EMBL" id="MBM6921423.1"/>
    </source>
</evidence>
<comment type="caution">
    <text evidence="2">The sequence shown here is derived from an EMBL/GenBank/DDBJ whole genome shotgun (WGS) entry which is preliminary data.</text>
</comment>